<comment type="subcellular location">
    <subcellularLocation>
        <location evidence="4">Cytoplasm</location>
    </subcellularLocation>
</comment>
<evidence type="ECO:0000256" key="1">
    <source>
        <dbReference type="ARBA" id="ARBA00014898"/>
    </source>
</evidence>
<comment type="similarity">
    <text evidence="4">Belongs to the TRAFAC class YlqF/YawG GTPase family. MTG1 subfamily.</text>
</comment>
<evidence type="ECO:0000256" key="4">
    <source>
        <dbReference type="PIRNR" id="PIRNR006230"/>
    </source>
</evidence>
<dbReference type="GO" id="GO:0006412">
    <property type="term" value="P:translation"/>
    <property type="evidence" value="ECO:0007669"/>
    <property type="project" value="TreeGrafter"/>
</dbReference>
<evidence type="ECO:0000313" key="8">
    <source>
        <dbReference type="Proteomes" id="UP001144204"/>
    </source>
</evidence>
<dbReference type="InterPro" id="IPR027417">
    <property type="entry name" value="P-loop_NTPase"/>
</dbReference>
<feature type="binding site" evidence="5">
    <location>
        <position position="192"/>
    </location>
    <ligand>
        <name>GTP</name>
        <dbReference type="ChEBI" id="CHEBI:37565"/>
    </ligand>
</feature>
<dbReference type="InterPro" id="IPR019991">
    <property type="entry name" value="GTP-bd_ribosome_bgen"/>
</dbReference>
<gene>
    <name evidence="7" type="ORF">WR164_08550</name>
</gene>
<dbReference type="AlphaFoldDB" id="A0A9W6B1M0"/>
<evidence type="ECO:0000256" key="3">
    <source>
        <dbReference type="ARBA" id="ARBA00023134"/>
    </source>
</evidence>
<name>A0A9W6B1M0_9LACO</name>
<feature type="binding site" evidence="5">
    <location>
        <begin position="148"/>
        <end position="153"/>
    </location>
    <ligand>
        <name>GTP</name>
        <dbReference type="ChEBI" id="CHEBI:37565"/>
    </ligand>
</feature>
<keyword evidence="3 4" id="KW-0342">GTP-binding</keyword>
<comment type="function">
    <text evidence="4">Required for a late step of 50S ribosomal subunit assembly. Has GTPase activity.</text>
</comment>
<proteinExistence type="inferred from homology"/>
<reference evidence="7" key="1">
    <citation type="submission" date="2022-07" db="EMBL/GenBank/DDBJ databases">
        <authorList>
            <person name="Kouya T."/>
            <person name="Ishiyama Y."/>
        </authorList>
    </citation>
    <scope>NUCLEOTIDE SEQUENCE</scope>
    <source>
        <strain evidence="7">WR16-4</strain>
    </source>
</reference>
<sequence length="306" mass="34636">MARIFRRNLIFKEVFSISSNIQWFPGHMAKALHQFQNNVHLADIIFELVDARCPYSSINPEIRKIGRGKPHLLILTKADLADTEMTQSWVRWFRLHGYAATSVDSKNNLTSNQITKIAQQILKSKINSDHAKGIANKTIRAICVGVPNVGKSTLLNQIIKRRAAQVGNRPGITKGQQWLKSSRNLELLDTPGILWPRFQNESIAYKLALTGAIKDNLYPKDDVALFAIDFFRNHAEQNLAKRYRLTGDDLKLSRVDLLMKITKNAGMLQDFNRGSMRIILDARRGKLGNFTLDELSIAKSGLDNDN</sequence>
<dbReference type="FunFam" id="3.40.50.300:FF:000590">
    <property type="entry name" value="Ribosome biogenesis GTPase A"/>
    <property type="match status" value="1"/>
</dbReference>
<dbReference type="Proteomes" id="UP001144204">
    <property type="component" value="Unassembled WGS sequence"/>
</dbReference>
<dbReference type="GO" id="GO:0005525">
    <property type="term" value="F:GTP binding"/>
    <property type="evidence" value="ECO:0007669"/>
    <property type="project" value="UniProtKB-KW"/>
</dbReference>
<dbReference type="PANTHER" id="PTHR45782:SF4">
    <property type="entry name" value="MITOCHONDRIAL RIBOSOME-ASSOCIATED GTPASE 1"/>
    <property type="match status" value="1"/>
</dbReference>
<dbReference type="GO" id="GO:0003924">
    <property type="term" value="F:GTPase activity"/>
    <property type="evidence" value="ECO:0007669"/>
    <property type="project" value="TreeGrafter"/>
</dbReference>
<protein>
    <recommendedName>
        <fullName evidence="1 4">Ribosome biogenesis GTPase A</fullName>
    </recommendedName>
</protein>
<dbReference type="Gene3D" id="1.10.1580.10">
    <property type="match status" value="1"/>
</dbReference>
<dbReference type="Pfam" id="PF01926">
    <property type="entry name" value="MMR_HSR1"/>
    <property type="match status" value="1"/>
</dbReference>
<evidence type="ECO:0000256" key="2">
    <source>
        <dbReference type="ARBA" id="ARBA00022741"/>
    </source>
</evidence>
<dbReference type="InterPro" id="IPR016478">
    <property type="entry name" value="GTPase_MTG1"/>
</dbReference>
<dbReference type="CDD" id="cd01856">
    <property type="entry name" value="YlqF"/>
    <property type="match status" value="1"/>
</dbReference>
<dbReference type="PIRSF" id="PIRSF006230">
    <property type="entry name" value="MG442"/>
    <property type="match status" value="1"/>
</dbReference>
<keyword evidence="2 4" id="KW-0547">Nucleotide-binding</keyword>
<organism evidence="7 8">
    <name type="scientific">Philodulcilactobacillus myokoensis</name>
    <dbReference type="NCBI Taxonomy" id="2929573"/>
    <lineage>
        <taxon>Bacteria</taxon>
        <taxon>Bacillati</taxon>
        <taxon>Bacillota</taxon>
        <taxon>Bacilli</taxon>
        <taxon>Lactobacillales</taxon>
        <taxon>Lactobacillaceae</taxon>
        <taxon>Philodulcilactobacillus</taxon>
    </lineage>
</organism>
<evidence type="ECO:0000259" key="6">
    <source>
        <dbReference type="Pfam" id="PF01926"/>
    </source>
</evidence>
<dbReference type="InterPro" id="IPR023179">
    <property type="entry name" value="GTP-bd_ortho_bundle_sf"/>
</dbReference>
<comment type="caution">
    <text evidence="7">The sequence shown here is derived from an EMBL/GenBank/DDBJ whole genome shotgun (WGS) entry which is preliminary data.</text>
</comment>
<evidence type="ECO:0000313" key="7">
    <source>
        <dbReference type="EMBL" id="GLB46876.1"/>
    </source>
</evidence>
<dbReference type="SUPFAM" id="SSF52540">
    <property type="entry name" value="P-loop containing nucleoside triphosphate hydrolases"/>
    <property type="match status" value="1"/>
</dbReference>
<dbReference type="PRINTS" id="PR00326">
    <property type="entry name" value="GTP1OBG"/>
</dbReference>
<keyword evidence="4" id="KW-0963">Cytoplasm</keyword>
<accession>A0A9W6B1M0</accession>
<dbReference type="GO" id="GO:0005737">
    <property type="term" value="C:cytoplasm"/>
    <property type="evidence" value="ECO:0007669"/>
    <property type="project" value="UniProtKB-SubCell"/>
</dbReference>
<evidence type="ECO:0000256" key="5">
    <source>
        <dbReference type="PIRSR" id="PIRSR006230-1"/>
    </source>
</evidence>
<feature type="domain" description="G" evidence="6">
    <location>
        <begin position="142"/>
        <end position="235"/>
    </location>
</feature>
<dbReference type="Gene3D" id="3.40.50.300">
    <property type="entry name" value="P-loop containing nucleotide triphosphate hydrolases"/>
    <property type="match status" value="1"/>
</dbReference>
<reference evidence="7" key="2">
    <citation type="journal article" date="2023" name="PLoS ONE">
        <title>Philodulcilactobacillus myokoensis gen. nov., sp. nov., a fructophilic, acidophilic, and agar-phobic lactic acid bacterium isolated from fermented vegetable extracts.</title>
        <authorList>
            <person name="Kouya T."/>
            <person name="Ishiyama Y."/>
            <person name="Ohashi S."/>
            <person name="Kumakubo R."/>
            <person name="Yamazaki T."/>
            <person name="Otaki T."/>
        </authorList>
    </citation>
    <scope>NUCLEOTIDE SEQUENCE</scope>
    <source>
        <strain evidence="7">WR16-4</strain>
    </source>
</reference>
<dbReference type="InterPro" id="IPR006073">
    <property type="entry name" value="GTP-bd"/>
</dbReference>
<dbReference type="PANTHER" id="PTHR45782">
    <property type="entry name" value="MITOCHONDRIAL RIBOSOME-ASSOCIATED GTPASE 1"/>
    <property type="match status" value="1"/>
</dbReference>
<keyword evidence="8" id="KW-1185">Reference proteome</keyword>
<dbReference type="EMBL" id="BRPL01000002">
    <property type="protein sequence ID" value="GLB46876.1"/>
    <property type="molecule type" value="Genomic_DNA"/>
</dbReference>
<dbReference type="NCBIfam" id="TIGR03596">
    <property type="entry name" value="GTPase_YlqF"/>
    <property type="match status" value="1"/>
</dbReference>